<dbReference type="HAMAP" id="MF_01039">
    <property type="entry name" value="PGAM_GpmA"/>
    <property type="match status" value="1"/>
</dbReference>
<gene>
    <name evidence="4" type="primary">gpmA</name>
    <name evidence="7" type="ORF">HCN08_25775</name>
</gene>
<dbReference type="RefSeq" id="WP_167985638.1">
    <property type="nucleotide sequence ID" value="NZ_JAATEJ010000024.1"/>
</dbReference>
<dbReference type="Proteomes" id="UP000734511">
    <property type="component" value="Unassembled WGS sequence"/>
</dbReference>
<evidence type="ECO:0000256" key="3">
    <source>
        <dbReference type="ARBA" id="ARBA00023235"/>
    </source>
</evidence>
<feature type="binding site" evidence="4">
    <location>
        <begin position="93"/>
        <end position="96"/>
    </location>
    <ligand>
        <name>substrate</name>
    </ligand>
</feature>
<feature type="site" description="Transition state stabilizer" evidence="4">
    <location>
        <position position="187"/>
    </location>
</feature>
<comment type="function">
    <text evidence="4 5">Catalyzes the interconversion of 2-phosphoglycerate and 3-phosphoglycerate.</text>
</comment>
<feature type="binding site" evidence="4">
    <location>
        <begin position="120"/>
        <end position="121"/>
    </location>
    <ligand>
        <name>substrate</name>
    </ligand>
</feature>
<dbReference type="GO" id="GO:0004619">
    <property type="term" value="F:phosphoglycerate mutase activity"/>
    <property type="evidence" value="ECO:0007669"/>
    <property type="project" value="UniProtKB-EC"/>
</dbReference>
<evidence type="ECO:0000313" key="8">
    <source>
        <dbReference type="Proteomes" id="UP000734511"/>
    </source>
</evidence>
<protein>
    <recommendedName>
        <fullName evidence="4 5">2,3-bisphosphoglycerate-dependent phosphoglycerate mutase</fullName>
        <shortName evidence="4">BPG-dependent PGAM</shortName>
        <shortName evidence="4">PGAM</shortName>
        <shortName evidence="4">Phosphoglyceromutase</shortName>
        <shortName evidence="4">dPGM</shortName>
        <ecNumber evidence="4 5">5.4.2.11</ecNumber>
    </recommendedName>
</protein>
<feature type="compositionally biased region" description="Pro residues" evidence="6">
    <location>
        <begin position="127"/>
        <end position="139"/>
    </location>
</feature>
<dbReference type="InterPro" id="IPR005952">
    <property type="entry name" value="Phosphogly_mut1"/>
</dbReference>
<sequence length="249" mass="26688">MTPRQPPGVLVLLRHGQSTANAGGVFTGWIDVPLTPDGRAEALAAGRLLGAAGLLPDVAHTSVLRRSIVSADLVLSALGRDWIPVRRTWRLNERHYGALTGRRKAEVRAEAGEERYALWRRSLDVAPPPAVPGTAPPAGDPRYAGLPPDARPATESLADVQARLLPYWADHLAPDLARGRTVLVVAHGNSLRALVAHLDALPPEQVAALNIPTGIPLRYRFTPDLRPAEPAQYLDPEAATRAAEAVAHQ</sequence>
<evidence type="ECO:0000256" key="2">
    <source>
        <dbReference type="ARBA" id="ARBA00023152"/>
    </source>
</evidence>
<comment type="catalytic activity">
    <reaction evidence="4 5">
        <text>(2R)-2-phosphoglycerate = (2R)-3-phosphoglycerate</text>
        <dbReference type="Rhea" id="RHEA:15901"/>
        <dbReference type="ChEBI" id="CHEBI:58272"/>
        <dbReference type="ChEBI" id="CHEBI:58289"/>
        <dbReference type="EC" id="5.4.2.11"/>
    </reaction>
</comment>
<feature type="active site" description="Tele-phosphohistidine intermediate" evidence="4">
    <location>
        <position position="15"/>
    </location>
</feature>
<comment type="pathway">
    <text evidence="4 5">Carbohydrate degradation; glycolysis; pyruvate from D-glyceraldehyde 3-phosphate: step 3/5.</text>
</comment>
<accession>A0ABX0ZUZ9</accession>
<dbReference type="SUPFAM" id="SSF53254">
    <property type="entry name" value="Phosphoglycerate mutase-like"/>
    <property type="match status" value="1"/>
</dbReference>
<feature type="binding site" evidence="4">
    <location>
        <position position="104"/>
    </location>
    <ligand>
        <name>substrate</name>
    </ligand>
</feature>
<dbReference type="Gene3D" id="3.40.50.1240">
    <property type="entry name" value="Phosphoglycerate mutase-like"/>
    <property type="match status" value="1"/>
</dbReference>
<dbReference type="CDD" id="cd07067">
    <property type="entry name" value="HP_PGM_like"/>
    <property type="match status" value="1"/>
</dbReference>
<dbReference type="SMART" id="SM00855">
    <property type="entry name" value="PGAM"/>
    <property type="match status" value="1"/>
</dbReference>
<evidence type="ECO:0000256" key="1">
    <source>
        <dbReference type="ARBA" id="ARBA00006717"/>
    </source>
</evidence>
<evidence type="ECO:0000313" key="7">
    <source>
        <dbReference type="EMBL" id="NJP46787.1"/>
    </source>
</evidence>
<dbReference type="NCBIfam" id="TIGR01258">
    <property type="entry name" value="pgm_1"/>
    <property type="match status" value="1"/>
</dbReference>
<dbReference type="InterPro" id="IPR029033">
    <property type="entry name" value="His_PPase_superfam"/>
</dbReference>
<dbReference type="EC" id="5.4.2.11" evidence="4 5"/>
<evidence type="ECO:0000256" key="5">
    <source>
        <dbReference type="RuleBase" id="RU004512"/>
    </source>
</evidence>
<keyword evidence="3 4" id="KW-0413">Isomerase</keyword>
<feature type="region of interest" description="Disordered" evidence="6">
    <location>
        <begin position="127"/>
        <end position="150"/>
    </location>
</feature>
<evidence type="ECO:0000256" key="6">
    <source>
        <dbReference type="SAM" id="MobiDB-lite"/>
    </source>
</evidence>
<proteinExistence type="inferred from homology"/>
<feature type="binding site" evidence="4">
    <location>
        <begin position="14"/>
        <end position="21"/>
    </location>
    <ligand>
        <name>substrate</name>
    </ligand>
</feature>
<reference evidence="7 8" key="1">
    <citation type="submission" date="2020-03" db="EMBL/GenBank/DDBJ databases">
        <title>WGS of actinomycetes isolated from Thailand.</title>
        <authorList>
            <person name="Thawai C."/>
        </authorList>
    </citation>
    <scope>NUCLEOTIDE SEQUENCE [LARGE SCALE GENOMIC DNA]</scope>
    <source>
        <strain evidence="7 8">PRB2-1</strain>
    </source>
</reference>
<feature type="binding site" evidence="4">
    <location>
        <begin position="188"/>
        <end position="189"/>
    </location>
    <ligand>
        <name>substrate</name>
    </ligand>
</feature>
<dbReference type="Pfam" id="PF00300">
    <property type="entry name" value="His_Phos_1"/>
    <property type="match status" value="1"/>
</dbReference>
<feature type="binding site" evidence="4">
    <location>
        <begin position="27"/>
        <end position="28"/>
    </location>
    <ligand>
        <name>substrate</name>
    </ligand>
</feature>
<feature type="active site" description="Proton donor/acceptor" evidence="4">
    <location>
        <position position="93"/>
    </location>
</feature>
<feature type="binding site" evidence="4">
    <location>
        <position position="66"/>
    </location>
    <ligand>
        <name>substrate</name>
    </ligand>
</feature>
<comment type="similarity">
    <text evidence="1 4">Belongs to the phosphoglycerate mutase family. BPG-dependent PGAM subfamily.</text>
</comment>
<dbReference type="PANTHER" id="PTHR11931">
    <property type="entry name" value="PHOSPHOGLYCERATE MUTASE"/>
    <property type="match status" value="1"/>
</dbReference>
<dbReference type="InterPro" id="IPR013078">
    <property type="entry name" value="His_Pase_superF_clade-1"/>
</dbReference>
<evidence type="ECO:0000256" key="4">
    <source>
        <dbReference type="HAMAP-Rule" id="MF_01039"/>
    </source>
</evidence>
<keyword evidence="8" id="KW-1185">Reference proteome</keyword>
<name>A0ABX0ZUZ9_9ACTN</name>
<dbReference type="PROSITE" id="PS00175">
    <property type="entry name" value="PG_MUTASE"/>
    <property type="match status" value="1"/>
</dbReference>
<dbReference type="InterPro" id="IPR001345">
    <property type="entry name" value="PG/BPGM_mutase_AS"/>
</dbReference>
<keyword evidence="4" id="KW-0312">Gluconeogenesis</keyword>
<keyword evidence="2 4" id="KW-0324">Glycolysis</keyword>
<dbReference type="EMBL" id="JAATEJ010000024">
    <property type="protein sequence ID" value="NJP46787.1"/>
    <property type="molecule type" value="Genomic_DNA"/>
</dbReference>
<dbReference type="PIRSF" id="PIRSF000709">
    <property type="entry name" value="6PFK_2-Ptase"/>
    <property type="match status" value="1"/>
</dbReference>
<comment type="caution">
    <text evidence="7">The sequence shown here is derived from an EMBL/GenBank/DDBJ whole genome shotgun (WGS) entry which is preliminary data.</text>
</comment>
<organism evidence="7 8">
    <name type="scientific">Actinacidiphila epipremni</name>
    <dbReference type="NCBI Taxonomy" id="2053013"/>
    <lineage>
        <taxon>Bacteria</taxon>
        <taxon>Bacillati</taxon>
        <taxon>Actinomycetota</taxon>
        <taxon>Actinomycetes</taxon>
        <taxon>Kitasatosporales</taxon>
        <taxon>Streptomycetaceae</taxon>
        <taxon>Actinacidiphila</taxon>
    </lineage>
</organism>